<dbReference type="PANTHER" id="PTHR13789:SF309">
    <property type="entry name" value="PUTATIVE (AFU_ORTHOLOGUE AFUA_6G14510)-RELATED"/>
    <property type="match status" value="1"/>
</dbReference>
<dbReference type="InterPro" id="IPR002938">
    <property type="entry name" value="FAD-bd"/>
</dbReference>
<evidence type="ECO:0000313" key="4">
    <source>
        <dbReference type="EMBL" id="GAA3665099.1"/>
    </source>
</evidence>
<evidence type="ECO:0000259" key="3">
    <source>
        <dbReference type="Pfam" id="PF01494"/>
    </source>
</evidence>
<proteinExistence type="predicted"/>
<sequence length="395" mass="43041">MVIGGGIAGTASAIALHKAGFEAVIYEAYDRPADDVGAFLTLAVNALDALRALDFDITHLGFETPRITVTSGSGKRIGRLPHGQALPDGTVSRTVKRAELYRALREQAVRHGVRIEYGKRLADADSTERGVRATFADGSTAEGGLLIGADGLRSRTRQIIDPAAPRERYGGMINVGGYTHGIQTGGEPGTMHAIFGRRAFFAHTTHPDGEVWWAANLMRPTEPTPAGLASIRPPQWRAELVEAFRPDHGPALALIEATDRLVTGWTTYDVPSVPNWHRDRLIIIGDAAHATVPSIGQGAAMALEDAVVLAKCLRDSPDIASAFATYEQVRRDRVERVVAQGRRTDSWKTLGPIARIPRDLIMSLALKRLARTGHDPSRWIYEHHVDWDQPAARHH</sequence>
<evidence type="ECO:0000256" key="1">
    <source>
        <dbReference type="ARBA" id="ARBA00023002"/>
    </source>
</evidence>
<evidence type="ECO:0000256" key="2">
    <source>
        <dbReference type="ARBA" id="ARBA00023033"/>
    </source>
</evidence>
<keyword evidence="2 4" id="KW-0503">Monooxygenase</keyword>
<dbReference type="Pfam" id="PF01494">
    <property type="entry name" value="FAD_binding_3"/>
    <property type="match status" value="1"/>
</dbReference>
<keyword evidence="1" id="KW-0560">Oxidoreductase</keyword>
<keyword evidence="5" id="KW-1185">Reference proteome</keyword>
<dbReference type="PRINTS" id="PR00420">
    <property type="entry name" value="RNGMNOXGNASE"/>
</dbReference>
<dbReference type="InterPro" id="IPR036188">
    <property type="entry name" value="FAD/NAD-bd_sf"/>
</dbReference>
<name>A0ABP7BPF7_9ACTN</name>
<protein>
    <submittedName>
        <fullName evidence="4">FAD-dependent monooxygenase</fullName>
    </submittedName>
</protein>
<accession>A0ABP7BPF7</accession>
<reference evidence="5" key="1">
    <citation type="journal article" date="2019" name="Int. J. Syst. Evol. Microbiol.">
        <title>The Global Catalogue of Microorganisms (GCM) 10K type strain sequencing project: providing services to taxonomists for standard genome sequencing and annotation.</title>
        <authorList>
            <consortium name="The Broad Institute Genomics Platform"/>
            <consortium name="The Broad Institute Genome Sequencing Center for Infectious Disease"/>
            <person name="Wu L."/>
            <person name="Ma J."/>
        </authorList>
    </citation>
    <scope>NUCLEOTIDE SEQUENCE [LARGE SCALE GENOMIC DNA]</scope>
    <source>
        <strain evidence="5">JCM 16904</strain>
    </source>
</reference>
<dbReference type="EMBL" id="BAAAZP010000060">
    <property type="protein sequence ID" value="GAA3665099.1"/>
    <property type="molecule type" value="Genomic_DNA"/>
</dbReference>
<feature type="domain" description="FAD-binding" evidence="3">
    <location>
        <begin position="2"/>
        <end position="339"/>
    </location>
</feature>
<gene>
    <name evidence="4" type="ORF">GCM10022224_031770</name>
</gene>
<organism evidence="4 5">
    <name type="scientific">Nonomuraea antimicrobica</name>
    <dbReference type="NCBI Taxonomy" id="561173"/>
    <lineage>
        <taxon>Bacteria</taxon>
        <taxon>Bacillati</taxon>
        <taxon>Actinomycetota</taxon>
        <taxon>Actinomycetes</taxon>
        <taxon>Streptosporangiales</taxon>
        <taxon>Streptosporangiaceae</taxon>
        <taxon>Nonomuraea</taxon>
    </lineage>
</organism>
<evidence type="ECO:0000313" key="5">
    <source>
        <dbReference type="Proteomes" id="UP001500902"/>
    </source>
</evidence>
<dbReference type="Proteomes" id="UP001500902">
    <property type="component" value="Unassembled WGS sequence"/>
</dbReference>
<comment type="caution">
    <text evidence="4">The sequence shown here is derived from an EMBL/GenBank/DDBJ whole genome shotgun (WGS) entry which is preliminary data.</text>
</comment>
<dbReference type="PANTHER" id="PTHR13789">
    <property type="entry name" value="MONOOXYGENASE"/>
    <property type="match status" value="1"/>
</dbReference>
<dbReference type="InterPro" id="IPR050493">
    <property type="entry name" value="FAD-dep_Monooxygenase_BioMet"/>
</dbReference>
<dbReference type="SUPFAM" id="SSF51905">
    <property type="entry name" value="FAD/NAD(P)-binding domain"/>
    <property type="match status" value="1"/>
</dbReference>
<dbReference type="GO" id="GO:0004497">
    <property type="term" value="F:monooxygenase activity"/>
    <property type="evidence" value="ECO:0007669"/>
    <property type="project" value="UniProtKB-KW"/>
</dbReference>
<dbReference type="Gene3D" id="3.50.50.60">
    <property type="entry name" value="FAD/NAD(P)-binding domain"/>
    <property type="match status" value="1"/>
</dbReference>